<dbReference type="EMBL" id="CP027569">
    <property type="protein sequence ID" value="AVO28271.1"/>
    <property type="molecule type" value="Genomic_DNA"/>
</dbReference>
<evidence type="ECO:0000256" key="8">
    <source>
        <dbReference type="ARBA" id="ARBA00022958"/>
    </source>
</evidence>
<keyword evidence="5" id="KW-0997">Cell inner membrane</keyword>
<keyword evidence="8 12" id="KW-0630">Potassium</keyword>
<dbReference type="GO" id="GO:0046872">
    <property type="term" value="F:metal ion binding"/>
    <property type="evidence" value="ECO:0007669"/>
    <property type="project" value="UniProtKB-KW"/>
</dbReference>
<evidence type="ECO:0000256" key="2">
    <source>
        <dbReference type="ARBA" id="ARBA00009137"/>
    </source>
</evidence>
<feature type="transmembrane region" description="Helical" evidence="13">
    <location>
        <begin position="330"/>
        <end position="349"/>
    </location>
</feature>
<keyword evidence="7 13" id="KW-0812">Transmembrane</keyword>
<feature type="transmembrane region" description="Helical" evidence="13">
    <location>
        <begin position="183"/>
        <end position="208"/>
    </location>
</feature>
<accession>A0A269TDA7</accession>
<proteinExistence type="inferred from homology"/>
<feature type="binding site" evidence="12">
    <location>
        <position position="218"/>
    </location>
    <ligand>
        <name>K(+)</name>
        <dbReference type="ChEBI" id="CHEBI:29103"/>
    </ligand>
</feature>
<evidence type="ECO:0000313" key="17">
    <source>
        <dbReference type="Proteomes" id="UP000536773"/>
    </source>
</evidence>
<feature type="transmembrane region" description="Helical" evidence="13">
    <location>
        <begin position="126"/>
        <end position="148"/>
    </location>
</feature>
<dbReference type="GO" id="GO:0015379">
    <property type="term" value="F:potassium:chloride symporter activity"/>
    <property type="evidence" value="ECO:0007669"/>
    <property type="project" value="InterPro"/>
</dbReference>
<feature type="transmembrane region" description="Helical" evidence="13">
    <location>
        <begin position="457"/>
        <end position="478"/>
    </location>
</feature>
<keyword evidence="11 13" id="KW-0472">Membrane</keyword>
<keyword evidence="12" id="KW-0479">Metal-binding</keyword>
<feature type="transmembrane region" description="Helical" evidence="13">
    <location>
        <begin position="7"/>
        <end position="30"/>
    </location>
</feature>
<evidence type="ECO:0000256" key="12">
    <source>
        <dbReference type="PIRSR" id="PIRSR006247-1"/>
    </source>
</evidence>
<comment type="subcellular location">
    <subcellularLocation>
        <location evidence="1">Cell inner membrane</location>
        <topology evidence="1">Multi-pass membrane protein</topology>
    </subcellularLocation>
</comment>
<evidence type="ECO:0000256" key="4">
    <source>
        <dbReference type="ARBA" id="ARBA00022475"/>
    </source>
</evidence>
<evidence type="ECO:0000256" key="5">
    <source>
        <dbReference type="ARBA" id="ARBA00022519"/>
    </source>
</evidence>
<protein>
    <submittedName>
        <fullName evidence="15">TrkH family potassium uptake protein</fullName>
    </submittedName>
</protein>
<dbReference type="RefSeq" id="WP_027895056.1">
    <property type="nucleotide sequence ID" value="NZ_CABMON010000010.1"/>
</dbReference>
<dbReference type="Pfam" id="PF02386">
    <property type="entry name" value="TrkH"/>
    <property type="match status" value="1"/>
</dbReference>
<evidence type="ECO:0000256" key="3">
    <source>
        <dbReference type="ARBA" id="ARBA00022448"/>
    </source>
</evidence>
<evidence type="ECO:0000256" key="11">
    <source>
        <dbReference type="ARBA" id="ARBA00023136"/>
    </source>
</evidence>
<comment type="similarity">
    <text evidence="2">Belongs to the TrkH potassium transport family.</text>
</comment>
<evidence type="ECO:0000313" key="15">
    <source>
        <dbReference type="EMBL" id="NMK39500.1"/>
    </source>
</evidence>
<keyword evidence="3" id="KW-0813">Transport</keyword>
<evidence type="ECO:0000256" key="13">
    <source>
        <dbReference type="SAM" id="Phobius"/>
    </source>
</evidence>
<keyword evidence="9 13" id="KW-1133">Transmembrane helix</keyword>
<evidence type="ECO:0000313" key="14">
    <source>
        <dbReference type="EMBL" id="AVO28271.1"/>
    </source>
</evidence>
<dbReference type="OrthoDB" id="9810952at2"/>
<evidence type="ECO:0000313" key="16">
    <source>
        <dbReference type="Proteomes" id="UP000238358"/>
    </source>
</evidence>
<evidence type="ECO:0000256" key="10">
    <source>
        <dbReference type="ARBA" id="ARBA00023065"/>
    </source>
</evidence>
<feature type="transmembrane region" description="Helical" evidence="13">
    <location>
        <begin position="36"/>
        <end position="54"/>
    </location>
</feature>
<dbReference type="PIRSF" id="PIRSF006247">
    <property type="entry name" value="TrkH"/>
    <property type="match status" value="1"/>
</dbReference>
<evidence type="ECO:0000256" key="9">
    <source>
        <dbReference type="ARBA" id="ARBA00022989"/>
    </source>
</evidence>
<feature type="transmembrane region" description="Helical" evidence="13">
    <location>
        <begin position="228"/>
        <end position="251"/>
    </location>
</feature>
<reference evidence="15 17" key="2">
    <citation type="submission" date="2020-04" db="EMBL/GenBank/DDBJ databases">
        <authorList>
            <person name="Hitch T.C.A."/>
            <person name="Wylensek D."/>
            <person name="Clavel T."/>
        </authorList>
    </citation>
    <scope>NUCLEOTIDE SEQUENCE [LARGE SCALE GENOMIC DNA]</scope>
    <source>
        <strain evidence="15 17">WCA-386-APC-2A</strain>
    </source>
</reference>
<evidence type="ECO:0000256" key="1">
    <source>
        <dbReference type="ARBA" id="ARBA00004429"/>
    </source>
</evidence>
<name>A0A269TDA7_MEGEL</name>
<feature type="transmembrane region" description="Helical" evidence="13">
    <location>
        <begin position="396"/>
        <end position="418"/>
    </location>
</feature>
<feature type="transmembrane region" description="Helical" evidence="13">
    <location>
        <begin position="66"/>
        <end position="90"/>
    </location>
</feature>
<dbReference type="EMBL" id="JABBJH010000012">
    <property type="protein sequence ID" value="NMK39500.1"/>
    <property type="molecule type" value="Genomic_DNA"/>
</dbReference>
<dbReference type="GO" id="GO:0005886">
    <property type="term" value="C:plasma membrane"/>
    <property type="evidence" value="ECO:0007669"/>
    <property type="project" value="UniProtKB-SubCell"/>
</dbReference>
<organism evidence="15 17">
    <name type="scientific">Megasphaera elsdenii</name>
    <dbReference type="NCBI Taxonomy" id="907"/>
    <lineage>
        <taxon>Bacteria</taxon>
        <taxon>Bacillati</taxon>
        <taxon>Bacillota</taxon>
        <taxon>Negativicutes</taxon>
        <taxon>Veillonellales</taxon>
        <taxon>Veillonellaceae</taxon>
        <taxon>Megasphaera</taxon>
    </lineage>
</organism>
<evidence type="ECO:0000256" key="6">
    <source>
        <dbReference type="ARBA" id="ARBA00022538"/>
    </source>
</evidence>
<gene>
    <name evidence="14" type="ORF">C6Y28_11940</name>
    <name evidence="15" type="ORF">HG933_08995</name>
</gene>
<reference evidence="14 16" key="1">
    <citation type="journal article" date="2018" name="Genome Announc.">
        <title>Complete genomes of two Megasphaera elsdenii strains, NCIMB 702410 and ATCC 25940.</title>
        <authorList>
            <person name="Hatmaker E.A."/>
            <person name="O'Dell K."/>
            <person name="Riley L.A."/>
            <person name="Klingeman D.M."/>
            <person name="Guss A.M."/>
        </authorList>
    </citation>
    <scope>NUCLEOTIDE SEQUENCE [LARGE SCALE GENOMIC DNA]</scope>
    <source>
        <strain evidence="14 16">NCIMB702410</strain>
    </source>
</reference>
<sequence length="484" mass="52594">MNIRIILFVLGKLAQACGLALMIPFVVALFYGESSLMAFLVAIVISLFLGRLFMGQGHRPTDSLTVREGVAITALGWIMITLLGMIPYAAGGYLSVLDSIFECISGLSGTGATVIDDIEGLPASLVLWRALTHWFGGLGIIVIFIAVFPQFGKGIVHMFNAESTGPRSDRTLPRIKEMAKALFTVYVAFTIVSTLVFMLCGMPFLIAADHAFATIATGGFSPYNDSVAHFHSPVIELCLSFFMLISSANFGMYVAAWQKGFKVILDDTEFRVYLAIVAVATAAMSLDLVLAQQWDGVEALRQAFFQSVSISSSTGFVSNDFDQWPVFSKFILLVLMFVGGCAGSTTGGLKVTRIMLLVKTLAAIIRQKMHPNLVLHIRSNGEEFSMDLIYGVARFFFVYTMLGVLWTFILVFDGVAIFDAIGLSVSTMGSCGPGFGQFGATATCSALPPLSKVALCFSMLMGRLEAFPVLAILMPSFWRHRNSW</sequence>
<dbReference type="Proteomes" id="UP000536773">
    <property type="component" value="Unassembled WGS sequence"/>
</dbReference>
<dbReference type="PANTHER" id="PTHR32024">
    <property type="entry name" value="TRK SYSTEM POTASSIUM UPTAKE PROTEIN TRKG-RELATED"/>
    <property type="match status" value="1"/>
</dbReference>
<keyword evidence="10" id="KW-0406">Ion transport</keyword>
<dbReference type="PANTHER" id="PTHR32024:SF2">
    <property type="entry name" value="TRK SYSTEM POTASSIUM UPTAKE PROTEIN TRKG-RELATED"/>
    <property type="match status" value="1"/>
</dbReference>
<keyword evidence="4" id="KW-1003">Cell membrane</keyword>
<evidence type="ECO:0000256" key="7">
    <source>
        <dbReference type="ARBA" id="ARBA00022692"/>
    </source>
</evidence>
<feature type="transmembrane region" description="Helical" evidence="13">
    <location>
        <begin position="272"/>
        <end position="291"/>
    </location>
</feature>
<dbReference type="InterPro" id="IPR003445">
    <property type="entry name" value="Cat_transpt"/>
</dbReference>
<feature type="binding site" evidence="12">
    <location>
        <position position="314"/>
    </location>
    <ligand>
        <name>K(+)</name>
        <dbReference type="ChEBI" id="CHEBI:29103"/>
    </ligand>
</feature>
<dbReference type="InterPro" id="IPR004772">
    <property type="entry name" value="TrkH"/>
</dbReference>
<dbReference type="Proteomes" id="UP000238358">
    <property type="component" value="Chromosome"/>
</dbReference>
<keyword evidence="6" id="KW-0633">Potassium transport</keyword>
<dbReference type="AlphaFoldDB" id="A0A269TDA7"/>
<feature type="binding site" evidence="12">
    <location>
        <position position="110"/>
    </location>
    <ligand>
        <name>K(+)</name>
        <dbReference type="ChEBI" id="CHEBI:29103"/>
    </ligand>
</feature>